<accession>A0A2K2U3R8</accession>
<dbReference type="SUPFAM" id="SSF54862">
    <property type="entry name" value="4Fe-4S ferredoxins"/>
    <property type="match status" value="1"/>
</dbReference>
<keyword evidence="1" id="KW-0004">4Fe-4S</keyword>
<dbReference type="GO" id="GO:0051539">
    <property type="term" value="F:4 iron, 4 sulfur cluster binding"/>
    <property type="evidence" value="ECO:0007669"/>
    <property type="project" value="UniProtKB-KW"/>
</dbReference>
<dbReference type="PANTHER" id="PTHR43177:SF3">
    <property type="entry name" value="PROTEIN NRFC HOMOLOG"/>
    <property type="match status" value="1"/>
</dbReference>
<keyword evidence="4" id="KW-0411">Iron-sulfur</keyword>
<keyword evidence="3" id="KW-0408">Iron</keyword>
<feature type="domain" description="4Fe-4S ferredoxin-type" evidence="5">
    <location>
        <begin position="87"/>
        <end position="116"/>
    </location>
</feature>
<dbReference type="EMBL" id="DYZL01000243">
    <property type="protein sequence ID" value="HJH44481.1"/>
    <property type="molecule type" value="Genomic_DNA"/>
</dbReference>
<evidence type="ECO:0000256" key="3">
    <source>
        <dbReference type="ARBA" id="ARBA00023004"/>
    </source>
</evidence>
<sequence length="227" mass="25161">MTRYAILTDLNKCVGCLACSISCKVINNVPVGSYWNKVLRVGPNPRTEGGQWPDVYTYFLTVQCQHCENPECVHVCPTEASHIAADGTVQIDKSKCIGCQFCAMACPYGVRYLNEEEGVVEKCTLCEQKIAQGELPQCVAQCGGRARFFGDLEQGIESFEAPACDTSDRSYDAQAKARVKLGDCTGEGWEYPVKPYSEDEVYHLPDVGNKPSFVYILRNEKWQGGDE</sequence>
<keyword evidence="8" id="KW-1185">Reference proteome</keyword>
<name>A0A2K2U3R8_9ACTN</name>
<proteinExistence type="predicted"/>
<dbReference type="InterPro" id="IPR050954">
    <property type="entry name" value="ET_IronSulfur_Cluster-Binding"/>
</dbReference>
<reference evidence="6" key="3">
    <citation type="submission" date="2021-09" db="EMBL/GenBank/DDBJ databases">
        <authorList>
            <person name="Gilroy R."/>
        </authorList>
    </citation>
    <scope>NUCLEOTIDE SEQUENCE</scope>
    <source>
        <strain evidence="6">USAMLcec12-2067</strain>
    </source>
</reference>
<dbReference type="AlphaFoldDB" id="A0A2K2U3R8"/>
<dbReference type="GO" id="GO:0046872">
    <property type="term" value="F:metal ion binding"/>
    <property type="evidence" value="ECO:0007669"/>
    <property type="project" value="UniProtKB-KW"/>
</dbReference>
<keyword evidence="2" id="KW-0479">Metal-binding</keyword>
<protein>
    <submittedName>
        <fullName evidence="6">4Fe-4S dicluster domain-containing protein</fullName>
    </submittedName>
    <submittedName>
        <fullName evidence="7">4Fe-4S ferredoxin</fullName>
    </submittedName>
</protein>
<dbReference type="PROSITE" id="PS51379">
    <property type="entry name" value="4FE4S_FER_2"/>
    <property type="match status" value="2"/>
</dbReference>
<dbReference type="RefSeq" id="WP_087197595.1">
    <property type="nucleotide sequence ID" value="NZ_PPEL01000060.1"/>
</dbReference>
<evidence type="ECO:0000256" key="4">
    <source>
        <dbReference type="ARBA" id="ARBA00023014"/>
    </source>
</evidence>
<evidence type="ECO:0000313" key="7">
    <source>
        <dbReference type="EMBL" id="PNV64902.1"/>
    </source>
</evidence>
<reference evidence="7 8" key="1">
    <citation type="journal article" date="2018" name="Int. J. Syst. Evol. Microbiol.">
        <title>Rubneribacter badeniensis gen. nov., sp. nov. and Enteroscipio rubneri gen. nov., sp. nov., new members of the Eggerthellaceae isolated from human faeces.</title>
        <authorList>
            <person name="Danylec N."/>
            <person name="Gobl A."/>
            <person name="Stoll D.A."/>
            <person name="Hetzer B."/>
            <person name="Kulling S.E."/>
            <person name="Huch M."/>
        </authorList>
    </citation>
    <scope>NUCLEOTIDE SEQUENCE [LARGE SCALE GENOMIC DNA]</scope>
    <source>
        <strain evidence="7 8">ResAG-85</strain>
    </source>
</reference>
<gene>
    <name evidence="7" type="ORF">C2L80_09515</name>
    <name evidence="6" type="ORF">K8V16_11905</name>
</gene>
<evidence type="ECO:0000313" key="8">
    <source>
        <dbReference type="Proteomes" id="UP000236488"/>
    </source>
</evidence>
<dbReference type="EMBL" id="PPEL01000060">
    <property type="protein sequence ID" value="PNV64902.1"/>
    <property type="molecule type" value="Genomic_DNA"/>
</dbReference>
<dbReference type="InterPro" id="IPR017900">
    <property type="entry name" value="4Fe4S_Fe_S_CS"/>
</dbReference>
<dbReference type="PANTHER" id="PTHR43177">
    <property type="entry name" value="PROTEIN NRFC"/>
    <property type="match status" value="1"/>
</dbReference>
<feature type="domain" description="4Fe-4S ferredoxin-type" evidence="5">
    <location>
        <begin position="4"/>
        <end position="34"/>
    </location>
</feature>
<dbReference type="Gene3D" id="3.30.70.20">
    <property type="match status" value="2"/>
</dbReference>
<dbReference type="Proteomes" id="UP000236488">
    <property type="component" value="Unassembled WGS sequence"/>
</dbReference>
<evidence type="ECO:0000259" key="5">
    <source>
        <dbReference type="PROSITE" id="PS51379"/>
    </source>
</evidence>
<organism evidence="7 8">
    <name type="scientific">Rubneribacter badeniensis</name>
    <dbReference type="NCBI Taxonomy" id="2070688"/>
    <lineage>
        <taxon>Bacteria</taxon>
        <taxon>Bacillati</taxon>
        <taxon>Actinomycetota</taxon>
        <taxon>Coriobacteriia</taxon>
        <taxon>Eggerthellales</taxon>
        <taxon>Eggerthellaceae</taxon>
        <taxon>Rubneribacter</taxon>
    </lineage>
</organism>
<dbReference type="Pfam" id="PF13247">
    <property type="entry name" value="Fer4_11"/>
    <property type="match status" value="1"/>
</dbReference>
<reference evidence="6" key="2">
    <citation type="journal article" date="2021" name="PeerJ">
        <title>Extensive microbial diversity within the chicken gut microbiome revealed by metagenomics and culture.</title>
        <authorList>
            <person name="Gilroy R."/>
            <person name="Ravi A."/>
            <person name="Getino M."/>
            <person name="Pursley I."/>
            <person name="Horton D.L."/>
            <person name="Alikhan N.F."/>
            <person name="Baker D."/>
            <person name="Gharbi K."/>
            <person name="Hall N."/>
            <person name="Watson M."/>
            <person name="Adriaenssens E.M."/>
            <person name="Foster-Nyarko E."/>
            <person name="Jarju S."/>
            <person name="Secka A."/>
            <person name="Antonio M."/>
            <person name="Oren A."/>
            <person name="Chaudhuri R.R."/>
            <person name="La Ragione R."/>
            <person name="Hildebrand F."/>
            <person name="Pallen M.J."/>
        </authorList>
    </citation>
    <scope>NUCLEOTIDE SEQUENCE</scope>
    <source>
        <strain evidence="6">USAMLcec12-2067</strain>
    </source>
</reference>
<dbReference type="PROSITE" id="PS00198">
    <property type="entry name" value="4FE4S_FER_1"/>
    <property type="match status" value="1"/>
</dbReference>
<evidence type="ECO:0000256" key="1">
    <source>
        <dbReference type="ARBA" id="ARBA00022485"/>
    </source>
</evidence>
<comment type="caution">
    <text evidence="7">The sequence shown here is derived from an EMBL/GenBank/DDBJ whole genome shotgun (WGS) entry which is preliminary data.</text>
</comment>
<evidence type="ECO:0000256" key="2">
    <source>
        <dbReference type="ARBA" id="ARBA00022723"/>
    </source>
</evidence>
<evidence type="ECO:0000313" key="6">
    <source>
        <dbReference type="EMBL" id="HJH44481.1"/>
    </source>
</evidence>
<dbReference type="CDD" id="cd10551">
    <property type="entry name" value="PsrB"/>
    <property type="match status" value="1"/>
</dbReference>
<dbReference type="Proteomes" id="UP000789325">
    <property type="component" value="Unassembled WGS sequence"/>
</dbReference>
<dbReference type="InterPro" id="IPR017896">
    <property type="entry name" value="4Fe4S_Fe-S-bd"/>
</dbReference>